<feature type="domain" description="Methyl-accepting transducer" evidence="6">
    <location>
        <begin position="242"/>
        <end position="478"/>
    </location>
</feature>
<evidence type="ECO:0000256" key="4">
    <source>
        <dbReference type="SAM" id="Coils"/>
    </source>
</evidence>
<evidence type="ECO:0000256" key="2">
    <source>
        <dbReference type="ARBA" id="ARBA00029447"/>
    </source>
</evidence>
<gene>
    <name evidence="7" type="ORF">SAMN04489842_3637</name>
</gene>
<protein>
    <submittedName>
        <fullName evidence="7">Protoglobin</fullName>
    </submittedName>
</protein>
<accession>A0A1H1IMY9</accession>
<dbReference type="GO" id="GO:0019825">
    <property type="term" value="F:oxygen binding"/>
    <property type="evidence" value="ECO:0007669"/>
    <property type="project" value="InterPro"/>
</dbReference>
<evidence type="ECO:0000313" key="8">
    <source>
        <dbReference type="Proteomes" id="UP000198848"/>
    </source>
</evidence>
<dbReference type="AlphaFoldDB" id="A0A1H1IMY9"/>
<dbReference type="InterPro" id="IPR044398">
    <property type="entry name" value="Globin-sensor_dom"/>
</dbReference>
<dbReference type="Proteomes" id="UP000198848">
    <property type="component" value="Unassembled WGS sequence"/>
</dbReference>
<evidence type="ECO:0000259" key="6">
    <source>
        <dbReference type="PROSITE" id="PS50111"/>
    </source>
</evidence>
<dbReference type="OrthoDB" id="8523at2157"/>
<dbReference type="SUPFAM" id="SSF58104">
    <property type="entry name" value="Methyl-accepting chemotaxis protein (MCP) signaling domain"/>
    <property type="match status" value="1"/>
</dbReference>
<proteinExistence type="inferred from homology"/>
<evidence type="ECO:0000313" key="7">
    <source>
        <dbReference type="EMBL" id="SDR38959.1"/>
    </source>
</evidence>
<dbReference type="SUPFAM" id="SSF46458">
    <property type="entry name" value="Globin-like"/>
    <property type="match status" value="1"/>
</dbReference>
<keyword evidence="4" id="KW-0175">Coiled coil</keyword>
<sequence length="528" mass="57282">MSSEQSLGSDGLDLAVGLDEDDIERRKRLLGFDAVDERRLADLESLLEETHEAVVEEFYGSPEDERSCEDLEQSSATRSTLKRSQRIAPFSTATGGYGREYFEKRARVGKLHAVHDVSLPRYVGQYGVYCDRVVNRIGERVKRQVVAEIESWFDRRTDGGLGRLAGAVGLGDDGTDADGLETAVREAVDEGLNDVRSLLRVVTLDVQAATEAYADSYDRDLEAAVDRHERLARDVEADVERPLAELEEASEGIARRAEAISQHTERQADSVEDAATEIDEISAAAEEVATVAARTREESERTERLAADGVDSATGALVELDAIEEATDRVTEAVEDLESRTDEIDETLERLDTLAQRTAMLASTAKIESSRSSADDDALAIIADEVRSFSEQTKADLEAIEESLEGVTEGTEKAVERVAETDERVDAGAERVRETVESFEEIHEAARSTAAGMDDLAVAADQQAHSIEATAESVDRLAESADRVAAAAESVAAASEQQTASLRTVSDAVSNLTDSDPVETSLVPEPTR</sequence>
<dbReference type="Pfam" id="PF00015">
    <property type="entry name" value="MCPsignal"/>
    <property type="match status" value="1"/>
</dbReference>
<evidence type="ECO:0000256" key="5">
    <source>
        <dbReference type="SAM" id="MobiDB-lite"/>
    </source>
</evidence>
<dbReference type="CDD" id="cd01068">
    <property type="entry name" value="globin_sensor"/>
    <property type="match status" value="1"/>
</dbReference>
<comment type="similarity">
    <text evidence="2">Belongs to the methyl-accepting chemotaxis (MCP) protein family.</text>
</comment>
<dbReference type="InterPro" id="IPR004089">
    <property type="entry name" value="MCPsignal_dom"/>
</dbReference>
<dbReference type="InterPro" id="IPR009050">
    <property type="entry name" value="Globin-like_sf"/>
</dbReference>
<name>A0A1H1IMY9_NATTX</name>
<reference evidence="8" key="1">
    <citation type="submission" date="2016-10" db="EMBL/GenBank/DDBJ databases">
        <authorList>
            <person name="Varghese N."/>
            <person name="Submissions S."/>
        </authorList>
    </citation>
    <scope>NUCLEOTIDE SEQUENCE [LARGE SCALE GENOMIC DNA]</scope>
    <source>
        <strain evidence="8">DSM 24767</strain>
    </source>
</reference>
<dbReference type="GO" id="GO:0020037">
    <property type="term" value="F:heme binding"/>
    <property type="evidence" value="ECO:0007669"/>
    <property type="project" value="InterPro"/>
</dbReference>
<dbReference type="PANTHER" id="PTHR32089:SF112">
    <property type="entry name" value="LYSOZYME-LIKE PROTEIN-RELATED"/>
    <property type="match status" value="1"/>
</dbReference>
<dbReference type="GO" id="GO:0016020">
    <property type="term" value="C:membrane"/>
    <property type="evidence" value="ECO:0007669"/>
    <property type="project" value="InterPro"/>
</dbReference>
<dbReference type="InterPro" id="IPR012292">
    <property type="entry name" value="Globin/Proto"/>
</dbReference>
<evidence type="ECO:0000256" key="1">
    <source>
        <dbReference type="ARBA" id="ARBA00023224"/>
    </source>
</evidence>
<dbReference type="SMART" id="SM00283">
    <property type="entry name" value="MA"/>
    <property type="match status" value="1"/>
</dbReference>
<dbReference type="GO" id="GO:0007165">
    <property type="term" value="P:signal transduction"/>
    <property type="evidence" value="ECO:0007669"/>
    <property type="project" value="UniProtKB-KW"/>
</dbReference>
<organism evidence="7 8">
    <name type="scientific">Natronobacterium texcoconense</name>
    <dbReference type="NCBI Taxonomy" id="1095778"/>
    <lineage>
        <taxon>Archaea</taxon>
        <taxon>Methanobacteriati</taxon>
        <taxon>Methanobacteriota</taxon>
        <taxon>Stenosarchaea group</taxon>
        <taxon>Halobacteria</taxon>
        <taxon>Halobacteriales</taxon>
        <taxon>Natrialbaceae</taxon>
        <taxon>Natronobacterium</taxon>
    </lineage>
</organism>
<feature type="region of interest" description="Disordered" evidence="5">
    <location>
        <begin position="59"/>
        <end position="82"/>
    </location>
</feature>
<evidence type="ECO:0000256" key="3">
    <source>
        <dbReference type="PROSITE-ProRule" id="PRU00284"/>
    </source>
</evidence>
<dbReference type="STRING" id="1095778.SAMN04489842_3637"/>
<dbReference type="RefSeq" id="WP_090384961.1">
    <property type="nucleotide sequence ID" value="NZ_FNLC01000005.1"/>
</dbReference>
<feature type="region of interest" description="Disordered" evidence="5">
    <location>
        <begin position="493"/>
        <end position="528"/>
    </location>
</feature>
<dbReference type="EMBL" id="FNLC01000005">
    <property type="protein sequence ID" value="SDR38959.1"/>
    <property type="molecule type" value="Genomic_DNA"/>
</dbReference>
<feature type="compositionally biased region" description="Polar residues" evidence="5">
    <location>
        <begin position="497"/>
        <end position="514"/>
    </location>
</feature>
<dbReference type="InterPro" id="IPR039379">
    <property type="entry name" value="Protoglobin_sensor_dom"/>
</dbReference>
<feature type="coiled-coil region" evidence="4">
    <location>
        <begin position="320"/>
        <end position="357"/>
    </location>
</feature>
<keyword evidence="8" id="KW-1185">Reference proteome</keyword>
<dbReference type="PROSITE" id="PS50111">
    <property type="entry name" value="CHEMOTAXIS_TRANSDUC_2"/>
    <property type="match status" value="1"/>
</dbReference>
<dbReference type="Gene3D" id="1.10.287.950">
    <property type="entry name" value="Methyl-accepting chemotaxis protein"/>
    <property type="match status" value="1"/>
</dbReference>
<dbReference type="PANTHER" id="PTHR32089">
    <property type="entry name" value="METHYL-ACCEPTING CHEMOTAXIS PROTEIN MCPB"/>
    <property type="match status" value="1"/>
</dbReference>
<dbReference type="Pfam" id="PF11563">
    <property type="entry name" value="Protoglobin"/>
    <property type="match status" value="1"/>
</dbReference>
<keyword evidence="1 3" id="KW-0807">Transducer</keyword>
<dbReference type="Gene3D" id="1.10.490.10">
    <property type="entry name" value="Globins"/>
    <property type="match status" value="1"/>
</dbReference>